<evidence type="ECO:0000256" key="3">
    <source>
        <dbReference type="PROSITE-ProRule" id="PRU00023"/>
    </source>
</evidence>
<dbReference type="SUPFAM" id="SSF48403">
    <property type="entry name" value="Ankyrin repeat"/>
    <property type="match status" value="4"/>
</dbReference>
<dbReference type="Proteomes" id="UP000275385">
    <property type="component" value="Unassembled WGS sequence"/>
</dbReference>
<dbReference type="InterPro" id="IPR051165">
    <property type="entry name" value="Multifunctional_ANK_Repeat"/>
</dbReference>
<feature type="repeat" description="ANK" evidence="3">
    <location>
        <begin position="1404"/>
        <end position="1436"/>
    </location>
</feature>
<protein>
    <submittedName>
        <fullName evidence="5">Uncharacterized protein</fullName>
    </submittedName>
</protein>
<evidence type="ECO:0000256" key="1">
    <source>
        <dbReference type="ARBA" id="ARBA00022737"/>
    </source>
</evidence>
<proteinExistence type="predicted"/>
<dbReference type="InterPro" id="IPR002110">
    <property type="entry name" value="Ankyrin_rpt"/>
</dbReference>
<dbReference type="SMART" id="SM00248">
    <property type="entry name" value="ANK"/>
    <property type="match status" value="18"/>
</dbReference>
<evidence type="ECO:0000256" key="4">
    <source>
        <dbReference type="SAM" id="MobiDB-lite"/>
    </source>
</evidence>
<dbReference type="OrthoDB" id="194358at2759"/>
<feature type="region of interest" description="Disordered" evidence="4">
    <location>
        <begin position="56"/>
        <end position="77"/>
    </location>
</feature>
<comment type="caution">
    <text evidence="5">The sequence shown here is derived from an EMBL/GenBank/DDBJ whole genome shotgun (WGS) entry which is preliminary data.</text>
</comment>
<dbReference type="STRING" id="177199.A0A420YM81"/>
<evidence type="ECO:0000313" key="5">
    <source>
        <dbReference type="EMBL" id="RKU48984.1"/>
    </source>
</evidence>
<feature type="repeat" description="ANK" evidence="3">
    <location>
        <begin position="1470"/>
        <end position="1502"/>
    </location>
</feature>
<keyword evidence="1" id="KW-0677">Repeat</keyword>
<dbReference type="Gene3D" id="1.25.40.20">
    <property type="entry name" value="Ankyrin repeat-containing domain"/>
    <property type="match status" value="6"/>
</dbReference>
<reference evidence="5 6" key="1">
    <citation type="submission" date="2018-08" db="EMBL/GenBank/DDBJ databases">
        <title>Draft genome of the lignicolous fungus Coniochaeta pulveracea.</title>
        <authorList>
            <person name="Borstlap C.J."/>
            <person name="De Witt R.N."/>
            <person name="Botha A."/>
            <person name="Volschenk H."/>
        </authorList>
    </citation>
    <scope>NUCLEOTIDE SEQUENCE [LARGE SCALE GENOMIC DNA]</scope>
    <source>
        <strain evidence="5 6">CAB683</strain>
    </source>
</reference>
<organism evidence="5 6">
    <name type="scientific">Coniochaeta pulveracea</name>
    <dbReference type="NCBI Taxonomy" id="177199"/>
    <lineage>
        <taxon>Eukaryota</taxon>
        <taxon>Fungi</taxon>
        <taxon>Dikarya</taxon>
        <taxon>Ascomycota</taxon>
        <taxon>Pezizomycotina</taxon>
        <taxon>Sordariomycetes</taxon>
        <taxon>Sordariomycetidae</taxon>
        <taxon>Coniochaetales</taxon>
        <taxon>Coniochaetaceae</taxon>
        <taxon>Coniochaeta</taxon>
    </lineage>
</organism>
<dbReference type="PANTHER" id="PTHR24123:SF33">
    <property type="entry name" value="PROTEIN HOS4"/>
    <property type="match status" value="1"/>
</dbReference>
<gene>
    <name evidence="5" type="ORF">DL546_009586</name>
</gene>
<evidence type="ECO:0000256" key="2">
    <source>
        <dbReference type="ARBA" id="ARBA00023043"/>
    </source>
</evidence>
<accession>A0A420YM81</accession>
<dbReference type="EMBL" id="QVQW01000003">
    <property type="protein sequence ID" value="RKU48984.1"/>
    <property type="molecule type" value="Genomic_DNA"/>
</dbReference>
<keyword evidence="2 3" id="KW-0040">ANK repeat</keyword>
<dbReference type="PANTHER" id="PTHR24123">
    <property type="entry name" value="ANKYRIN REPEAT-CONTAINING"/>
    <property type="match status" value="1"/>
</dbReference>
<evidence type="ECO:0000313" key="6">
    <source>
        <dbReference type="Proteomes" id="UP000275385"/>
    </source>
</evidence>
<name>A0A420YM81_9PEZI</name>
<sequence length="1838" mass="198996">MAALPGLEERRRQLQQLAVAWGVVVPPPCVPLIEQQWSTFRTSNDDRSAEEVLQRRRKEAEQHNPQSGLRKAFASSKRKPWDPREIYDALDECVTTSCRAGVAEALVLKLTSTGGNLNIPHAKKPLLGRRKSVDSVAERTSILQKAVERRERDLVAVLVPHADTNASHRSLPIAIRNRDGAIIGLLLKHGASAAQTKEGENAFTQLCTTGDRQDLVQAILQSDGPPSPSCVSEAMVGAVATPGCYDTVLHLSRSTADGNHRSAAALKAAITLRERQAVLAILTGRKPPSGNALNEAFQELFSQPSPDPGEKMILTKALLCAGASGDVVAAALIQACESEWHDMVELLVRYGASVEYQDAEVVRKAVSKGQSALTDLLLLKTTTLIPFYASDCIKYLPKNLSPNDRHALLKALLKKGAAGQGVDEALVDAVTARDYMAVELLLTPHITGGPAIPGSVGHATASVDYHDGEALKIAVTSRDIQMVKRLIDGTPSSKTLSMVFPHTWDLPPTDRYQSATIFLATGLTGSCIASTLQKAVAVKPPLRDDNFIDLLLSHKADVNFDDGTIVVTAIRHGDAELLGRLARRRISPGTAAAGVRAAAFGVIDRSLRLGLMNVIIDAATGTEDVCSAMVHVLETKPVDTKLMGLLLTRGKASVNYREGVPLQLAVADPNPAVLGHILQRGQPSPATLDKGLMALSDLPSSAPKAAKLEMLVRSTTNAELLSKLLVDEVLALINLPGEQRTLAVLKILLSSGADINAQSGKALCGAISKADTPICDLLFEARPSAASLAQCMPYALNISDPMDRLTFTKRAVQAGAPALEVNTALIHAVKKNPDDISLITILASRADMSDGEALASAVQQEQTAIVELLLSAGGKKCSAAILNTNLTNAMTKITDRARRLEMCSLLLLAGASGPCVSEALVRAAAEGDIALGTVLLEKGGATVEHQDGKAILEACRAGAADVLAMLLSTGADIKNMTLAQGFQAATEIGDLVKRADVFRLLLNSGVAGEVVDAQLISAARYGERGETLVELLLKYGADANYKEGEAVQTAARSAILGSLALMLGVVTVGDRQKKPSRVTISKALKVSWKLSREARFRVIDLVFKAGYAMKDEQKHLSLITAVQNEPDLRLIELLLKQGASPLPNGCQCLVETAKRQLLDALALFLEQPIPQVNLDSTFRQTFPPELAQAWLSPKGYAIAEMLLKKGSRGEGLSLMLSAVIDVYGGEQDDLARRFVQLLTDHEVNVDHDHGIVLQNASKKADSELIQQLLDRNPNAHTISMAFPYIFAAGLIEDDILALIDLFAEYCSGEERLGDIAMSHPEFKPVLFEAISHYPRSVKIVQALLDAGFYHDQKIMHQVMSEHREDEEVNMLLWALLQPRKMVSDSVLDLLIRRGARVDFQTRISGTTPLMTAVQTKRKDIVNAILIAGVGLDVVDIVDATGNTALTLATRVGGDIGATMMDSILLAEPSKNDGSLHVAARQLNLAAVRALVEHGHDVDFPSPIHGGRSALAEVCCNASHAGPLTVAQQKDMEKTMMYLLDNGSDPAIQSDGRSVLLLALESGDPVQTTRILLKVGMWKHVNAEFNNYTDGTCIYSPTQYVLRIMPQSDTTSELLTLLRHNRAKDTYYALTGPQPQDAINLPDELKRSEHLRLERLARITAETEDHQRSLARTKEAAALQDAIFTRRAQLEATKARQETDLLRDRGAVEDELFARSLHRKQLDYDANIQYEQNLASAGARRVRQLGEAEMEVQEKKNRLMMDFERQLGGERFSKEQEMSTLRLKEKREVDRLEGVSDKRIMGRLEAQRNLVEKQDGLASKLVGAGANQKQIGYVVGELD</sequence>
<dbReference type="PROSITE" id="PS50088">
    <property type="entry name" value="ANK_REPEAT"/>
    <property type="match status" value="2"/>
</dbReference>
<keyword evidence="6" id="KW-1185">Reference proteome</keyword>
<dbReference type="InterPro" id="IPR036770">
    <property type="entry name" value="Ankyrin_rpt-contain_sf"/>
</dbReference>
<dbReference type="PROSITE" id="PS50297">
    <property type="entry name" value="ANK_REP_REGION"/>
    <property type="match status" value="1"/>
</dbReference>